<dbReference type="Pfam" id="PF18449">
    <property type="entry name" value="Endotoxin_C2"/>
    <property type="match status" value="5"/>
</dbReference>
<feature type="domain" description="Pesticidal crystal protein Cry1Aa" evidence="2">
    <location>
        <begin position="174"/>
        <end position="235"/>
    </location>
</feature>
<feature type="region of interest" description="Disordered" evidence="1">
    <location>
        <begin position="1"/>
        <end position="26"/>
    </location>
</feature>
<evidence type="ECO:0000313" key="4">
    <source>
        <dbReference type="Proteomes" id="UP000019254"/>
    </source>
</evidence>
<feature type="domain" description="Pesticidal crystal protein Cry1Aa" evidence="2">
    <location>
        <begin position="314"/>
        <end position="377"/>
    </location>
</feature>
<dbReference type="Proteomes" id="UP000019254">
    <property type="component" value="Unassembled WGS sequence"/>
</dbReference>
<feature type="domain" description="Pesticidal crystal protein Cry1Aa" evidence="2">
    <location>
        <begin position="243"/>
        <end position="306"/>
    </location>
</feature>
<evidence type="ECO:0000313" key="3">
    <source>
        <dbReference type="EMBL" id="EUJ31410.1"/>
    </source>
</evidence>
<protein>
    <recommendedName>
        <fullName evidence="2">Pesticidal crystal protein Cry1Aa domain-containing protein</fullName>
    </recommendedName>
</protein>
<reference evidence="3 4" key="1">
    <citation type="journal article" date="2014" name="Int. J. Syst. Evol. Microbiol.">
        <title>Listeria floridensis sp. nov., Listeria aquatica sp. nov., Listeria cornellensis sp. nov., Listeria riparia sp. nov. and Listeria grandensis sp. nov., from agricultural and natural environments.</title>
        <authorList>
            <person name="den Bakker H.C."/>
            <person name="Warchocki S."/>
            <person name="Wright E.M."/>
            <person name="Allred A.F."/>
            <person name="Ahlstrom C."/>
            <person name="Manuel C.S."/>
            <person name="Stasiewicz M.J."/>
            <person name="Burrell A."/>
            <person name="Roof S."/>
            <person name="Strawn L."/>
            <person name="Fortes E.D."/>
            <person name="Nightingale K.K."/>
            <person name="Kephart D."/>
            <person name="Wiedmann M."/>
        </authorList>
    </citation>
    <scope>NUCLEOTIDE SEQUENCE [LARGE SCALE GENOMIC DNA]</scope>
    <source>
        <strain evidence="4">FSL F6-969</strain>
    </source>
</reference>
<dbReference type="InterPro" id="IPR054544">
    <property type="entry name" value="Pest_crys_Cry1Aa_dom-IV"/>
</dbReference>
<dbReference type="AlphaFoldDB" id="W7C2F6"/>
<keyword evidence="4" id="KW-1185">Reference proteome</keyword>
<dbReference type="RefSeq" id="WP_036077928.1">
    <property type="nucleotide sequence ID" value="NZ_AODE01000011.1"/>
</dbReference>
<gene>
    <name evidence="3" type="ORF">PCORN_05111</name>
</gene>
<dbReference type="OrthoDB" id="2365040at2"/>
<feature type="domain" description="Pesticidal crystal protein Cry1Aa" evidence="2">
    <location>
        <begin position="24"/>
        <end position="87"/>
    </location>
</feature>
<dbReference type="EMBL" id="AODE01000011">
    <property type="protein sequence ID" value="EUJ31410.1"/>
    <property type="molecule type" value="Genomic_DNA"/>
</dbReference>
<accession>W7C2F6</accession>
<feature type="compositionally biased region" description="Low complexity" evidence="1">
    <location>
        <begin position="17"/>
        <end position="26"/>
    </location>
</feature>
<comment type="caution">
    <text evidence="3">The sequence shown here is derived from an EMBL/GenBank/DDBJ whole genome shotgun (WGS) entry which is preliminary data.</text>
</comment>
<organism evidence="3 4">
    <name type="scientific">Listeria cornellensis FSL F6-0969</name>
    <dbReference type="NCBI Taxonomy" id="1265820"/>
    <lineage>
        <taxon>Bacteria</taxon>
        <taxon>Bacillati</taxon>
        <taxon>Bacillota</taxon>
        <taxon>Bacilli</taxon>
        <taxon>Bacillales</taxon>
        <taxon>Listeriaceae</taxon>
        <taxon>Listeria</taxon>
    </lineage>
</organism>
<evidence type="ECO:0000259" key="2">
    <source>
        <dbReference type="Pfam" id="PF18449"/>
    </source>
</evidence>
<feature type="domain" description="Pesticidal crystal protein Cry1Aa" evidence="2">
    <location>
        <begin position="98"/>
        <end position="161"/>
    </location>
</feature>
<sequence>MQTDLDRAKELLTTRDASQSESAKQAAANKAVKELFVNDSPASNEIKAVTNQKAIDDAQTTINAIVDPTTKSALQADLNKAQALLDARGSADQADKEQQAVAGYLVNQLFKDNAPKTDAIKDVTTQAKIDEAQIQVDLVKDPAAQVALQRNLNRAQTLLNAKNALNQAEKDRQVAAANAVKALFTSNDPATDAIKPTTSQKAIDDAQKVVNAVTDPAKQVELQADLDKAQELLDAAIAAEKAKQAAADKAVNALFTNNSPATNAIKPTTNQKAIDDAQKVIDGLTDPTKKAALQADLDKAQGLLDAAVAAEKANQKAADDAVNALFTNNSPATNAIKPTTNQKAIDDAQEVIDGVTDPTKKATLQANLDKAQALLDAATDGAAAEKAKQEAATTAVNELFTNNLPTSNAIKPATNQKSN</sequence>
<dbReference type="STRING" id="1265820.PCORN_05111"/>
<evidence type="ECO:0000256" key="1">
    <source>
        <dbReference type="SAM" id="MobiDB-lite"/>
    </source>
</evidence>
<proteinExistence type="predicted"/>
<feature type="compositionally biased region" description="Basic and acidic residues" evidence="1">
    <location>
        <begin position="1"/>
        <end position="13"/>
    </location>
</feature>
<dbReference type="PATRIC" id="fig|1265820.5.peg.1003"/>
<name>W7C2F6_9LIST</name>